<feature type="transmembrane region" description="Helical" evidence="2">
    <location>
        <begin position="342"/>
        <end position="362"/>
    </location>
</feature>
<feature type="region of interest" description="Disordered" evidence="1">
    <location>
        <begin position="296"/>
        <end position="336"/>
    </location>
</feature>
<dbReference type="STRING" id="68214.AVL59_18095"/>
<reference evidence="3 5" key="1">
    <citation type="submission" date="2016-06" db="EMBL/GenBank/DDBJ databases">
        <title>Complete genome sequence of Streptomyces griseochromogenes ATCC 14511, the Blasticidin S producer.</title>
        <authorList>
            <person name="Wu L."/>
        </authorList>
    </citation>
    <scope>NUCLEOTIDE SEQUENCE [LARGE SCALE GENOMIC DNA]</scope>
    <source>
        <strain evidence="3 5">ATCC 14511</strain>
    </source>
</reference>
<keyword evidence="2" id="KW-1133">Transmembrane helix</keyword>
<keyword evidence="2" id="KW-0472">Membrane</keyword>
<feature type="transmembrane region" description="Helical" evidence="2">
    <location>
        <begin position="440"/>
        <end position="461"/>
    </location>
</feature>
<dbReference type="Proteomes" id="UP001519309">
    <property type="component" value="Unassembled WGS sequence"/>
</dbReference>
<evidence type="ECO:0000313" key="4">
    <source>
        <dbReference type="EMBL" id="MBP2050031.1"/>
    </source>
</evidence>
<evidence type="ECO:0000313" key="6">
    <source>
        <dbReference type="Proteomes" id="UP001519309"/>
    </source>
</evidence>
<protein>
    <submittedName>
        <fullName evidence="3">Uncharacterized protein</fullName>
    </submittedName>
</protein>
<feature type="compositionally biased region" description="Pro residues" evidence="1">
    <location>
        <begin position="57"/>
        <end position="67"/>
    </location>
</feature>
<keyword evidence="2" id="KW-0812">Transmembrane</keyword>
<accession>A0A1B1AXH4</accession>
<feature type="region of interest" description="Disordered" evidence="1">
    <location>
        <begin position="216"/>
        <end position="279"/>
    </location>
</feature>
<feature type="compositionally biased region" description="Low complexity" evidence="1">
    <location>
        <begin position="225"/>
        <end position="262"/>
    </location>
</feature>
<feature type="region of interest" description="Disordered" evidence="1">
    <location>
        <begin position="1"/>
        <end position="72"/>
    </location>
</feature>
<dbReference type="RefSeq" id="WP_067305450.1">
    <property type="nucleotide sequence ID" value="NZ_CP016279.1"/>
</dbReference>
<sequence length="486" mass="50251">MTVRPSSPGPYDDSAIPSVPVPSVYGDPVVPSVPPVPSADGDFVLPPAQGDSVISPAPSPVPAPDPGSRPALPQQESLEALAEGDFGHADPLHDLVHMAVADRPLEDVARLITLLEESPEHARTMSDALRAVGVDRPVEDVTRLVALLTQSPRDSRSADEAIRAAAECRSVEDVIQLMELLHRTPVEPRCARAAIEAAAVHRPVEELAELIARLAASRTDRETPPLETTSPAAPAAESAQPESAQPESAQSEAAQSKLAQSAPLQPEPTPLGTALCDTAPLRTAPPERVLFDAAPLRSAPPRQTVAEPVSPLPAPVVASPDPARPGTRQAGGRAREDELAKAPVLVARAAALMVFLCGVAHAPRYWADLSQANLQATLFTSGFCALLALALLVPAVPVRLPAATAALGVTVALATGQVLGGRFGLPDPARLRTAHLAPPWLAGTTAAAAALTALTVLLVALTTLNFRRGDGPGQTAVTAGTGRSTK</sequence>
<feature type="compositionally biased region" description="Low complexity" evidence="1">
    <location>
        <begin position="305"/>
        <end position="325"/>
    </location>
</feature>
<dbReference type="KEGG" id="sgs:AVL59_18095"/>
<proteinExistence type="predicted"/>
<dbReference type="EMBL" id="CP016279">
    <property type="protein sequence ID" value="ANP51279.1"/>
    <property type="molecule type" value="Genomic_DNA"/>
</dbReference>
<feature type="transmembrane region" description="Helical" evidence="2">
    <location>
        <begin position="400"/>
        <end position="420"/>
    </location>
</feature>
<dbReference type="AlphaFoldDB" id="A0A1B1AXH4"/>
<feature type="transmembrane region" description="Helical" evidence="2">
    <location>
        <begin position="374"/>
        <end position="393"/>
    </location>
</feature>
<gene>
    <name evidence="3" type="ORF">AVL59_18095</name>
    <name evidence="4" type="ORF">J2Z21_002967</name>
</gene>
<reference evidence="4 6" key="2">
    <citation type="submission" date="2021-03" db="EMBL/GenBank/DDBJ databases">
        <title>Genomic Encyclopedia of Type Strains, Phase IV (KMG-IV): sequencing the most valuable type-strain genomes for metagenomic binning, comparative biology and taxonomic classification.</title>
        <authorList>
            <person name="Goeker M."/>
        </authorList>
    </citation>
    <scope>NUCLEOTIDE SEQUENCE [LARGE SCALE GENOMIC DNA]</scope>
    <source>
        <strain evidence="4 6">DSM 40499</strain>
    </source>
</reference>
<evidence type="ECO:0000313" key="3">
    <source>
        <dbReference type="EMBL" id="ANP51279.1"/>
    </source>
</evidence>
<keyword evidence="6" id="KW-1185">Reference proteome</keyword>
<organism evidence="3 5">
    <name type="scientific">Streptomyces griseochromogenes</name>
    <dbReference type="NCBI Taxonomy" id="68214"/>
    <lineage>
        <taxon>Bacteria</taxon>
        <taxon>Bacillati</taxon>
        <taxon>Actinomycetota</taxon>
        <taxon>Actinomycetes</taxon>
        <taxon>Kitasatosporales</taxon>
        <taxon>Streptomycetaceae</taxon>
        <taxon>Streptomyces</taxon>
    </lineage>
</organism>
<name>A0A1B1AXH4_9ACTN</name>
<dbReference type="Proteomes" id="UP000092659">
    <property type="component" value="Chromosome"/>
</dbReference>
<evidence type="ECO:0000313" key="5">
    <source>
        <dbReference type="Proteomes" id="UP000092659"/>
    </source>
</evidence>
<feature type="compositionally biased region" description="Low complexity" evidence="1">
    <location>
        <begin position="17"/>
        <end position="30"/>
    </location>
</feature>
<evidence type="ECO:0000256" key="2">
    <source>
        <dbReference type="SAM" id="Phobius"/>
    </source>
</evidence>
<dbReference type="EMBL" id="JAGGLP010000005">
    <property type="protein sequence ID" value="MBP2050031.1"/>
    <property type="molecule type" value="Genomic_DNA"/>
</dbReference>
<evidence type="ECO:0000256" key="1">
    <source>
        <dbReference type="SAM" id="MobiDB-lite"/>
    </source>
</evidence>